<dbReference type="Gene3D" id="1.10.10.10">
    <property type="entry name" value="Winged helix-like DNA-binding domain superfamily/Winged helix DNA-binding domain"/>
    <property type="match status" value="1"/>
</dbReference>
<proteinExistence type="inferred from homology"/>
<feature type="domain" description="HTH lysR-type" evidence="5">
    <location>
        <begin position="5"/>
        <end position="63"/>
    </location>
</feature>
<dbReference type="Proteomes" id="UP001296993">
    <property type="component" value="Unassembled WGS sequence"/>
</dbReference>
<dbReference type="PANTHER" id="PTHR30346:SF0">
    <property type="entry name" value="HCA OPERON TRANSCRIPTIONAL ACTIVATOR HCAR"/>
    <property type="match status" value="1"/>
</dbReference>
<protein>
    <submittedName>
        <fullName evidence="6">DNA-binding transcriptional LysR family regulator</fullName>
    </submittedName>
</protein>
<name>A0ABS4XJF3_9MICC</name>
<dbReference type="Pfam" id="PF00126">
    <property type="entry name" value="HTH_1"/>
    <property type="match status" value="1"/>
</dbReference>
<keyword evidence="2" id="KW-0805">Transcription regulation</keyword>
<dbReference type="SUPFAM" id="SSF46785">
    <property type="entry name" value="Winged helix' DNA-binding domain"/>
    <property type="match status" value="1"/>
</dbReference>
<reference evidence="6 7" key="1">
    <citation type="submission" date="2021-03" db="EMBL/GenBank/DDBJ databases">
        <title>Sequencing the genomes of 1000 actinobacteria strains.</title>
        <authorList>
            <person name="Klenk H.-P."/>
        </authorList>
    </citation>
    <scope>NUCLEOTIDE SEQUENCE [LARGE SCALE GENOMIC DNA]</scope>
    <source>
        <strain evidence="6 7">DSM 15797</strain>
    </source>
</reference>
<keyword evidence="4" id="KW-0804">Transcription</keyword>
<gene>
    <name evidence="6" type="ORF">JOF47_004160</name>
</gene>
<dbReference type="SUPFAM" id="SSF53850">
    <property type="entry name" value="Periplasmic binding protein-like II"/>
    <property type="match status" value="1"/>
</dbReference>
<accession>A0ABS4XJF3</accession>
<dbReference type="GO" id="GO:0003677">
    <property type="term" value="F:DNA binding"/>
    <property type="evidence" value="ECO:0007669"/>
    <property type="project" value="UniProtKB-KW"/>
</dbReference>
<dbReference type="InterPro" id="IPR005119">
    <property type="entry name" value="LysR_subst-bd"/>
</dbReference>
<keyword evidence="3 6" id="KW-0238">DNA-binding</keyword>
<evidence type="ECO:0000259" key="5">
    <source>
        <dbReference type="PROSITE" id="PS50931"/>
    </source>
</evidence>
<keyword evidence="7" id="KW-1185">Reference proteome</keyword>
<comment type="caution">
    <text evidence="6">The sequence shown here is derived from an EMBL/GenBank/DDBJ whole genome shotgun (WGS) entry which is preliminary data.</text>
</comment>
<dbReference type="EMBL" id="JAGIOF010000004">
    <property type="protein sequence ID" value="MBP2388587.1"/>
    <property type="molecule type" value="Genomic_DNA"/>
</dbReference>
<evidence type="ECO:0000313" key="6">
    <source>
        <dbReference type="EMBL" id="MBP2388587.1"/>
    </source>
</evidence>
<evidence type="ECO:0000256" key="2">
    <source>
        <dbReference type="ARBA" id="ARBA00023015"/>
    </source>
</evidence>
<evidence type="ECO:0000256" key="4">
    <source>
        <dbReference type="ARBA" id="ARBA00023163"/>
    </source>
</evidence>
<dbReference type="InterPro" id="IPR000847">
    <property type="entry name" value="LysR_HTH_N"/>
</dbReference>
<dbReference type="RefSeq" id="WP_210002307.1">
    <property type="nucleotide sequence ID" value="NZ_BAAAJY010000004.1"/>
</dbReference>
<evidence type="ECO:0000256" key="1">
    <source>
        <dbReference type="ARBA" id="ARBA00009437"/>
    </source>
</evidence>
<evidence type="ECO:0000256" key="3">
    <source>
        <dbReference type="ARBA" id="ARBA00023125"/>
    </source>
</evidence>
<dbReference type="Gene3D" id="3.40.190.10">
    <property type="entry name" value="Periplasmic binding protein-like II"/>
    <property type="match status" value="2"/>
</dbReference>
<dbReference type="PROSITE" id="PS50931">
    <property type="entry name" value="HTH_LYSR"/>
    <property type="match status" value="1"/>
</dbReference>
<evidence type="ECO:0000313" key="7">
    <source>
        <dbReference type="Proteomes" id="UP001296993"/>
    </source>
</evidence>
<comment type="similarity">
    <text evidence="1">Belongs to the LysR transcriptional regulatory family.</text>
</comment>
<dbReference type="InterPro" id="IPR036388">
    <property type="entry name" value="WH-like_DNA-bd_sf"/>
</dbReference>
<organism evidence="6 7">
    <name type="scientific">Paeniglutamicibacter kerguelensis</name>
    <dbReference type="NCBI Taxonomy" id="254788"/>
    <lineage>
        <taxon>Bacteria</taxon>
        <taxon>Bacillati</taxon>
        <taxon>Actinomycetota</taxon>
        <taxon>Actinomycetes</taxon>
        <taxon>Micrococcales</taxon>
        <taxon>Micrococcaceae</taxon>
        <taxon>Paeniglutamicibacter</taxon>
    </lineage>
</organism>
<dbReference type="InterPro" id="IPR036390">
    <property type="entry name" value="WH_DNA-bd_sf"/>
</dbReference>
<dbReference type="Pfam" id="PF03466">
    <property type="entry name" value="LysR_substrate"/>
    <property type="match status" value="1"/>
</dbReference>
<sequence>MTKSFTLVQLRYFGAVAKLENMTAAAAELNVTQSTLSSALSRLEQELGASLFTRLSSKGLRLTPAGKRLLLGSQAFLEDAELLYQSVRDEGEALAGELVVGIYLPLAPFKAPVILQAFETAYPNVKVSFHEGDQESLRQALLDGVCELALMYDLGVGPEFERRVLERIPPHVLVSAEHPRAAAPEEPVSLLDFASEPFILLDMKHTREYYLDMFKRVGISPLVRHKVSGYETVRSYVARGQGFSLLNQRLLHDSTYAGGAVVPLRIIEDLPPIEVSLVRPLGAKPTKKSMAFEQICEKLYGHES</sequence>
<dbReference type="PRINTS" id="PR00039">
    <property type="entry name" value="HTHLYSR"/>
</dbReference>
<dbReference type="PANTHER" id="PTHR30346">
    <property type="entry name" value="TRANSCRIPTIONAL DUAL REGULATOR HCAR-RELATED"/>
    <property type="match status" value="1"/>
</dbReference>